<dbReference type="GO" id="GO:0009807">
    <property type="term" value="P:lignan biosynthetic process"/>
    <property type="evidence" value="ECO:0007669"/>
    <property type="project" value="UniProtKB-ARBA"/>
</dbReference>
<comment type="caution">
    <text evidence="2">The sequence shown here is derived from an EMBL/GenBank/DDBJ whole genome shotgun (WGS) entry which is preliminary data.</text>
</comment>
<accession>A0A834TP16</accession>
<sequence>MQGELDEHELIVAAIKQVDIVICTLPYPQVMAQLKIIHAIKLAGNHIKRFLPSDFGCEEDKVKGLPPFETFLEKKREIRRAIEAAGIPYTFVSANCFAAYFINFLLRPHQNDPNILVYGDGEAKAILNYEEDIAMYTIKAANDVRACNRIIVYRPCKNIISQNELISVWEKKSGRNFKRVFLSEQHLLNLSQSLPCPENIPVSIIYSIFVKGELMKLEVEEEEEGYMEASRMYPEYQYKTIDQLLDLFLVHPPPPASAAFE</sequence>
<dbReference type="EMBL" id="JAAIUW010000007">
    <property type="protein sequence ID" value="KAF7825009.1"/>
    <property type="molecule type" value="Genomic_DNA"/>
</dbReference>
<dbReference type="InterPro" id="IPR036291">
    <property type="entry name" value="NAD(P)-bd_dom_sf"/>
</dbReference>
<dbReference type="PANTHER" id="PTHR43349:SF9">
    <property type="entry name" value="PHENYLCOUMARAN BENZYLIC ETHER REDUCTASE-LIKE PROTEIN"/>
    <property type="match status" value="1"/>
</dbReference>
<evidence type="ECO:0000313" key="2">
    <source>
        <dbReference type="EMBL" id="KAF7825009.1"/>
    </source>
</evidence>
<dbReference type="Pfam" id="PF05368">
    <property type="entry name" value="NmrA"/>
    <property type="match status" value="1"/>
</dbReference>
<protein>
    <submittedName>
        <fullName evidence="2">Eugenol synthase 1-like</fullName>
    </submittedName>
</protein>
<dbReference type="SUPFAM" id="SSF51735">
    <property type="entry name" value="NAD(P)-binding Rossmann-fold domains"/>
    <property type="match status" value="1"/>
</dbReference>
<dbReference type="Proteomes" id="UP000634136">
    <property type="component" value="Unassembled WGS sequence"/>
</dbReference>
<dbReference type="InterPro" id="IPR008030">
    <property type="entry name" value="NmrA-like"/>
</dbReference>
<reference evidence="2" key="1">
    <citation type="submission" date="2020-09" db="EMBL/GenBank/DDBJ databases">
        <title>Genome-Enabled Discovery of Anthraquinone Biosynthesis in Senna tora.</title>
        <authorList>
            <person name="Kang S.-H."/>
            <person name="Pandey R.P."/>
            <person name="Lee C.-M."/>
            <person name="Sim J.-S."/>
            <person name="Jeong J.-T."/>
            <person name="Choi B.-S."/>
            <person name="Jung M."/>
            <person name="Ginzburg D."/>
            <person name="Zhao K."/>
            <person name="Won S.Y."/>
            <person name="Oh T.-J."/>
            <person name="Yu Y."/>
            <person name="Kim N.-H."/>
            <person name="Lee O.R."/>
            <person name="Lee T.-H."/>
            <person name="Bashyal P."/>
            <person name="Kim T.-S."/>
            <person name="Lee W.-H."/>
            <person name="Kawkins C."/>
            <person name="Kim C.-K."/>
            <person name="Kim J.S."/>
            <person name="Ahn B.O."/>
            <person name="Rhee S.Y."/>
            <person name="Sohng J.K."/>
        </authorList>
    </citation>
    <scope>NUCLEOTIDE SEQUENCE</scope>
    <source>
        <tissue evidence="2">Leaf</tissue>
    </source>
</reference>
<name>A0A834TP16_9FABA</name>
<evidence type="ECO:0000259" key="1">
    <source>
        <dbReference type="Pfam" id="PF05368"/>
    </source>
</evidence>
<gene>
    <name evidence="2" type="ORF">G2W53_023153</name>
</gene>
<dbReference type="Gene3D" id="3.40.50.720">
    <property type="entry name" value="NAD(P)-binding Rossmann-like Domain"/>
    <property type="match status" value="1"/>
</dbReference>
<evidence type="ECO:0000313" key="3">
    <source>
        <dbReference type="Proteomes" id="UP000634136"/>
    </source>
</evidence>
<feature type="domain" description="NmrA-like" evidence="1">
    <location>
        <begin position="2"/>
        <end position="242"/>
    </location>
</feature>
<dbReference type="OrthoDB" id="419598at2759"/>
<dbReference type="InterPro" id="IPR050608">
    <property type="entry name" value="NmrA-type/Isoflavone_red_sf"/>
</dbReference>
<dbReference type="Gene3D" id="3.90.25.10">
    <property type="entry name" value="UDP-galactose 4-epimerase, domain 1"/>
    <property type="match status" value="1"/>
</dbReference>
<keyword evidence="3" id="KW-1185">Reference proteome</keyword>
<proteinExistence type="predicted"/>
<dbReference type="PANTHER" id="PTHR43349">
    <property type="entry name" value="PINORESINOL REDUCTASE-RELATED"/>
    <property type="match status" value="1"/>
</dbReference>
<dbReference type="AlphaFoldDB" id="A0A834TP16"/>
<organism evidence="2 3">
    <name type="scientific">Senna tora</name>
    <dbReference type="NCBI Taxonomy" id="362788"/>
    <lineage>
        <taxon>Eukaryota</taxon>
        <taxon>Viridiplantae</taxon>
        <taxon>Streptophyta</taxon>
        <taxon>Embryophyta</taxon>
        <taxon>Tracheophyta</taxon>
        <taxon>Spermatophyta</taxon>
        <taxon>Magnoliopsida</taxon>
        <taxon>eudicotyledons</taxon>
        <taxon>Gunneridae</taxon>
        <taxon>Pentapetalae</taxon>
        <taxon>rosids</taxon>
        <taxon>fabids</taxon>
        <taxon>Fabales</taxon>
        <taxon>Fabaceae</taxon>
        <taxon>Caesalpinioideae</taxon>
        <taxon>Cassia clade</taxon>
        <taxon>Senna</taxon>
    </lineage>
</organism>